<dbReference type="Proteomes" id="UP000298513">
    <property type="component" value="Unassembled WGS sequence"/>
</dbReference>
<evidence type="ECO:0000313" key="1">
    <source>
        <dbReference type="EMBL" id="TGN82468.1"/>
    </source>
</evidence>
<comment type="caution">
    <text evidence="1">The sequence shown here is derived from an EMBL/GenBank/DDBJ whole genome shotgun (WGS) entry which is preliminary data.</text>
</comment>
<name>A0A4Z1DIS3_STRGP</name>
<gene>
    <name evidence="1" type="ORF">E5082_18855</name>
</gene>
<dbReference type="AlphaFoldDB" id="A0A4Z1DIS3"/>
<proteinExistence type="predicted"/>
<dbReference type="InterPro" id="IPR016024">
    <property type="entry name" value="ARM-type_fold"/>
</dbReference>
<dbReference type="Gene3D" id="1.25.10.10">
    <property type="entry name" value="Leucine-rich Repeat Variant"/>
    <property type="match status" value="2"/>
</dbReference>
<dbReference type="InterPro" id="IPR011989">
    <property type="entry name" value="ARM-like"/>
</dbReference>
<sequence>MTDRHGELHELLHRAGLEKAGHGQVSDAWPARAAWRPVIAASTEPTLAVPDDRPDLVAELNRQWHRLAVEHGVIDGDGEFLISVADQGCTCWTRVRLAEQWDLAGLLGPRAGQPEFVTMSPDGKSVLGVTCEEYEVWFVAVAPFTDWLESSARERAVERQGEREAGWDIVLRWKTASARLRGAWREGLARNPAASPAVLRRLLDVGPEERLSSWLNYRDLPDDMLDAWVAHPEWRVRRNLAERWQLDAERRAGLFHDPDPRHRWGLLTCAVDGRSPLTAATFAQLATDPDPRVRAELVRHRDLPARHLVALAADPDPDVRKEAVPRAWTHLTPQARTALLADPDAGVRAEAVLLHHGSTPLPAAGFAALPGAAVRERAARTCVLTRELAEELVNGAETALRSAAAQNPHLDADLVTVLGQDQDPGVRWLVSVRPELTEVERARVAIEFDPSARCHPLPWVRDLEHDEEAMRRCATSAHVMLRRSAACATNLPPDVVELLAHDEDWVVRLFLAEHCAQAPAGLLLEMVRSWNGYSSARMADHPNFPRQGTLRFADDPDPRTRRLALLDPEAPTELVERFSRDAEWGIRHSALGDERLSVASVIRLLDDPHWFVRETAAADPRLPTRVVATLLNDSTTAKSAAANPTIPETVMHHLLDR</sequence>
<keyword evidence="2" id="KW-1185">Reference proteome</keyword>
<accession>A0A4Z1DIS3</accession>
<dbReference type="EMBL" id="SRRU01000006">
    <property type="protein sequence ID" value="TGN82468.1"/>
    <property type="molecule type" value="Genomic_DNA"/>
</dbReference>
<dbReference type="GeneID" id="91531351"/>
<dbReference type="SUPFAM" id="SSF48371">
    <property type="entry name" value="ARM repeat"/>
    <property type="match status" value="2"/>
</dbReference>
<dbReference type="RefSeq" id="WP_135792402.1">
    <property type="nucleotide sequence ID" value="NZ_BNBQ01000005.1"/>
</dbReference>
<protein>
    <submittedName>
        <fullName evidence="1">PE-PGRS family protein</fullName>
    </submittedName>
</protein>
<reference evidence="1 2" key="1">
    <citation type="submission" date="2019-04" db="EMBL/GenBank/DDBJ databases">
        <title>Streptomyces sp. nov. Bv016 isolated from bark of Buahinia variegata.</title>
        <authorList>
            <person name="Kanchanasin P."/>
            <person name="Tanasupawat S."/>
            <person name="Yuki M."/>
            <person name="Kudo T."/>
        </authorList>
    </citation>
    <scope>NUCLEOTIDE SEQUENCE [LARGE SCALE GENOMIC DNA]</scope>
    <source>
        <strain evidence="1 2">JCM 4765</strain>
    </source>
</reference>
<organism evidence="1 2">
    <name type="scientific">Streptomyces griseoluteus</name>
    <dbReference type="NCBI Taxonomy" id="29306"/>
    <lineage>
        <taxon>Bacteria</taxon>
        <taxon>Bacillati</taxon>
        <taxon>Actinomycetota</taxon>
        <taxon>Actinomycetes</taxon>
        <taxon>Kitasatosporales</taxon>
        <taxon>Streptomycetaceae</taxon>
        <taxon>Streptomyces</taxon>
    </lineage>
</organism>
<evidence type="ECO:0000313" key="2">
    <source>
        <dbReference type="Proteomes" id="UP000298513"/>
    </source>
</evidence>